<reference evidence="2" key="1">
    <citation type="journal article" date="2011" name="PLoS ONE">
        <title>A deep insight into the sialotranscriptome of the gulf coast tick, Amblyomma maculatum.</title>
        <authorList>
            <person name="Karim S."/>
            <person name="Singh P."/>
            <person name="Ribeiro J.M."/>
        </authorList>
    </citation>
    <scope>NUCLEOTIDE SEQUENCE</scope>
    <source>
        <tissue evidence="2">Salivary gland</tissue>
    </source>
</reference>
<feature type="chain" id="PRO_5003447699" evidence="1">
    <location>
        <begin position="23"/>
        <end position="241"/>
    </location>
</feature>
<dbReference type="AlphaFoldDB" id="G3MNH5"/>
<protein>
    <submittedName>
        <fullName evidence="2">Uncharacterized protein</fullName>
    </submittedName>
</protein>
<sequence>MYRNVAVGLLFLFVSLKEGASTAVNLTTVADKFIEKMASEYSLGDIDTWSLKADYDYWKGRHYSRGEHPIQANVTYLRCENNEKGVESGPEIPCRETFTWNISRGMESPFQLLVNVTIPMLRKSNARWTQSLQLDINNATVITRHLDNRIKREKPTAQRRVTMSCRFEAQVTFEGYFAFHVHRPRGDNPHYHSVNVVSLENDIYHLEKQGKHLMYNVTGEYVQTLCRYDDIQRKKRSLKKQ</sequence>
<accession>G3MNH5</accession>
<evidence type="ECO:0000256" key="1">
    <source>
        <dbReference type="SAM" id="SignalP"/>
    </source>
</evidence>
<organism evidence="2">
    <name type="scientific">Amblyomma maculatum</name>
    <name type="common">Gulf Coast tick</name>
    <dbReference type="NCBI Taxonomy" id="34609"/>
    <lineage>
        <taxon>Eukaryota</taxon>
        <taxon>Metazoa</taxon>
        <taxon>Ecdysozoa</taxon>
        <taxon>Arthropoda</taxon>
        <taxon>Chelicerata</taxon>
        <taxon>Arachnida</taxon>
        <taxon>Acari</taxon>
        <taxon>Parasitiformes</taxon>
        <taxon>Ixodida</taxon>
        <taxon>Ixodoidea</taxon>
        <taxon>Ixodidae</taxon>
        <taxon>Amblyomminae</taxon>
        <taxon>Amblyomma</taxon>
    </lineage>
</organism>
<proteinExistence type="evidence at transcript level"/>
<feature type="signal peptide" evidence="1">
    <location>
        <begin position="1"/>
        <end position="22"/>
    </location>
</feature>
<keyword evidence="1" id="KW-0732">Signal</keyword>
<name>G3MNH5_AMBMU</name>
<dbReference type="EMBL" id="JO843426">
    <property type="protein sequence ID" value="AEO35043.1"/>
    <property type="molecule type" value="mRNA"/>
</dbReference>
<evidence type="ECO:0000313" key="2">
    <source>
        <dbReference type="EMBL" id="AEO35043.1"/>
    </source>
</evidence>